<dbReference type="Pfam" id="PF25058">
    <property type="entry name" value="ARM_TT21"/>
    <property type="match status" value="1"/>
</dbReference>
<dbReference type="Pfam" id="PF25063">
    <property type="entry name" value="ARM_TT21_C"/>
    <property type="match status" value="1"/>
</dbReference>
<dbReference type="Proteomes" id="UP000001542">
    <property type="component" value="Unassembled WGS sequence"/>
</dbReference>
<dbReference type="eggNOG" id="ENOG502QQAB">
    <property type="taxonomic scope" value="Eukaryota"/>
</dbReference>
<dbReference type="AlphaFoldDB" id="A2EPZ5"/>
<feature type="domain" description="Tetratricopeptide repeat protein 21A/21B C-terminal ARM" evidence="3">
    <location>
        <begin position="1045"/>
        <end position="1247"/>
    </location>
</feature>
<dbReference type="STRING" id="5722.A2EPZ5"/>
<dbReference type="OrthoDB" id="10259630at2759"/>
<dbReference type="FunFam" id="1.25.40.10:FF:003688">
    <property type="entry name" value="TPR Domain containing protein"/>
    <property type="match status" value="1"/>
</dbReference>
<dbReference type="SMR" id="A2EPZ5"/>
<sequence>MSCLQERVFYYWRHGFFGHVVALCEKMQQTNQNDLFIAMWATLATHIQKPTINSLDSIKVLDCRQDLELLYLVNQYVITKTSPDQKSESYQLLKYECEQKISQANTFSRLSSIFIALIFHEFDLCEEIIGDSTEPEFIAYKGWLSFFRDKIQESLDYFNSALEKLKGPNCMTYYGKALASYYLDKFADSAEYFYKIESTYQFPEIVLEQIRCTLFTTNYEALLKHINRSRGTTISNLECNIYKVIYSITIDAKFEFALRKIDRVIKQMHIYERFNWKLQNAICFLFYSVSCRNSLIASRLLPLVTFTADTHPGIALPLFILGHFQIATGNYFSAINSINKGLFLDPISSFGIEAQLRITVDSNRFSEVRDQIDFLPDDLDFSIDALKMYALKKVNNVDMDFDLLLEKILQKNENFKNGKSVFANDLESIVENAFDKYIAFRFDSVTDVFIELVIKNYGKGYSDKISKVIKLVPGLSPFKYVFLVSLVQDEKYEKAIDLARYIMISDWQYKKEWCLSYAAIAYIQTDQMKFAQKCIKESIAYKPTIAQTPHFNLIWLKCEVAKGNGHNAAMKVSDLFERQSEGIDLHFLLDFVDICLKIGEYNIAAKITKLCISKIIKGRDKVEVLLRQSYVFASKQMYDKAFAQLEKLEGHEKYAEKALLCKADIYYYYMKDEGQYIKLFEELCKKNPTTRNYSLLGNAYSKLLLFDKAAEAYEFVLKEDQSIAPTYIKTLFNAHRYEKAIENYKKTSSTTFKDTLFFVKLLIRMKRYKQALQCLESANSLKDKMQLLAAEYHELIGFTAMKCSEFEKSELSYIKALAIYKAFIPKNIHNCFVNAVNEMASKAAFYLGKVISLQGRDEEAINFYNDSLEIWPMNSDAVMELFKFYRSRNNYQKCLSIVSDHIMKNTDRENIALLVTSLDIREYDELINCLRTVLQEHPNYSRAAIRLIEICARAGKLDLAKPFVNFQNTSSNFIFVQGLYLMHSGDTDGSLKLMTKIFASRMWGLSAKLVAFQILTNPKCRYIWMTKEKLSTDENLEKAKSLIQTMDIDAYEKQLLNADVLCARNDEKSVAEAYTIYSAISESNSENPLLQISLAATIGCARCGMRQQKVDIALKHVYNLVQSPITHETHSFFVEAYLIRATVMSQSGTYLSAKHDSSLALSINKSSFAAWELSATFNQKIKMYNEAANAYGMCWELTDRKDLEMAYNLAVCLMRSGREQEALHVCRCILDINPMYRDVKSNILVNAYKKLTQKA</sequence>
<dbReference type="InParanoid" id="A2EPZ5"/>
<dbReference type="GO" id="GO:0005929">
    <property type="term" value="C:cilium"/>
    <property type="evidence" value="ECO:0007669"/>
    <property type="project" value="GOC"/>
</dbReference>
<reference evidence="4" key="2">
    <citation type="journal article" date="2007" name="Science">
        <title>Draft genome sequence of the sexually transmitted pathogen Trichomonas vaginalis.</title>
        <authorList>
            <person name="Carlton J.M."/>
            <person name="Hirt R.P."/>
            <person name="Silva J.C."/>
            <person name="Delcher A.L."/>
            <person name="Schatz M."/>
            <person name="Zhao Q."/>
            <person name="Wortman J.R."/>
            <person name="Bidwell S.L."/>
            <person name="Alsmark U.C.M."/>
            <person name="Besteiro S."/>
            <person name="Sicheritz-Ponten T."/>
            <person name="Noel C.J."/>
            <person name="Dacks J.B."/>
            <person name="Foster P.G."/>
            <person name="Simillion C."/>
            <person name="Van de Peer Y."/>
            <person name="Miranda-Saavedra D."/>
            <person name="Barton G.J."/>
            <person name="Westrop G.D."/>
            <person name="Mueller S."/>
            <person name="Dessi D."/>
            <person name="Fiori P.L."/>
            <person name="Ren Q."/>
            <person name="Paulsen I."/>
            <person name="Zhang H."/>
            <person name="Bastida-Corcuera F.D."/>
            <person name="Simoes-Barbosa A."/>
            <person name="Brown M.T."/>
            <person name="Hayes R.D."/>
            <person name="Mukherjee M."/>
            <person name="Okumura C.Y."/>
            <person name="Schneider R."/>
            <person name="Smith A.J."/>
            <person name="Vanacova S."/>
            <person name="Villalvazo M."/>
            <person name="Haas B.J."/>
            <person name="Pertea M."/>
            <person name="Feldblyum T.V."/>
            <person name="Utterback T.R."/>
            <person name="Shu C.L."/>
            <person name="Osoegawa K."/>
            <person name="de Jong P.J."/>
            <person name="Hrdy I."/>
            <person name="Horvathova L."/>
            <person name="Zubacova Z."/>
            <person name="Dolezal P."/>
            <person name="Malik S.B."/>
            <person name="Logsdon J.M. Jr."/>
            <person name="Henze K."/>
            <person name="Gupta A."/>
            <person name="Wang C.C."/>
            <person name="Dunne R.L."/>
            <person name="Upcroft J.A."/>
            <person name="Upcroft P."/>
            <person name="White O."/>
            <person name="Salzberg S.L."/>
            <person name="Tang P."/>
            <person name="Chiu C.-H."/>
            <person name="Lee Y.-S."/>
            <person name="Embley T.M."/>
            <person name="Coombs G.H."/>
            <person name="Mottram J.C."/>
            <person name="Tachezy J."/>
            <person name="Fraser-Liggett C.M."/>
            <person name="Johnson P.J."/>
        </authorList>
    </citation>
    <scope>NUCLEOTIDE SEQUENCE [LARGE SCALE GENOMIC DNA]</scope>
    <source>
        <strain evidence="4">G3</strain>
    </source>
</reference>
<dbReference type="InterPro" id="IPR040364">
    <property type="entry name" value="TTC21A/TTC21B"/>
</dbReference>
<dbReference type="RefSeq" id="XP_001317483.1">
    <property type="nucleotide sequence ID" value="XM_001317448.1"/>
</dbReference>
<evidence type="ECO:0000313" key="5">
    <source>
        <dbReference type="Proteomes" id="UP000001542"/>
    </source>
</evidence>
<dbReference type="VEuPathDB" id="TrichDB:TVAGG3_0338480"/>
<gene>
    <name evidence="4" type="ORF">TVAG_020060</name>
</gene>
<dbReference type="EMBL" id="DS113453">
    <property type="protein sequence ID" value="EAY05260.1"/>
    <property type="molecule type" value="Genomic_DNA"/>
</dbReference>
<comment type="similarity">
    <text evidence="1">Belongs to the TTC21 family.</text>
</comment>
<dbReference type="PANTHER" id="PTHR14699">
    <property type="entry name" value="STI2 PROTEIN-RELATED"/>
    <property type="match status" value="1"/>
</dbReference>
<reference evidence="4" key="1">
    <citation type="submission" date="2006-10" db="EMBL/GenBank/DDBJ databases">
        <authorList>
            <person name="Amadeo P."/>
            <person name="Zhao Q."/>
            <person name="Wortman J."/>
            <person name="Fraser-Liggett C."/>
            <person name="Carlton J."/>
        </authorList>
    </citation>
    <scope>NUCLEOTIDE SEQUENCE</scope>
    <source>
        <strain evidence="4">G3</strain>
    </source>
</reference>
<feature type="repeat" description="TPR" evidence="2">
    <location>
        <begin position="841"/>
        <end position="874"/>
    </location>
</feature>
<dbReference type="InterPro" id="IPR019734">
    <property type="entry name" value="TPR_rpt"/>
</dbReference>
<dbReference type="PANTHER" id="PTHR14699:SF0">
    <property type="entry name" value="TETRATRICOPEPTIDE REPEAT PROTEIN 21 HOMOLOG"/>
    <property type="match status" value="1"/>
</dbReference>
<evidence type="ECO:0000313" key="4">
    <source>
        <dbReference type="EMBL" id="EAY05260.1"/>
    </source>
</evidence>
<dbReference type="Gene3D" id="1.25.40.10">
    <property type="entry name" value="Tetratricopeptide repeat domain"/>
    <property type="match status" value="3"/>
</dbReference>
<dbReference type="GO" id="GO:0061512">
    <property type="term" value="P:protein localization to cilium"/>
    <property type="evidence" value="ECO:0000318"/>
    <property type="project" value="GO_Central"/>
</dbReference>
<dbReference type="GO" id="GO:0035721">
    <property type="term" value="P:intraciliary retrograde transport"/>
    <property type="evidence" value="ECO:0000318"/>
    <property type="project" value="GO_Central"/>
</dbReference>
<evidence type="ECO:0000256" key="1">
    <source>
        <dbReference type="ARBA" id="ARBA00010935"/>
    </source>
</evidence>
<dbReference type="GO" id="GO:0030991">
    <property type="term" value="C:intraciliary transport particle A"/>
    <property type="evidence" value="ECO:0000318"/>
    <property type="project" value="GO_Central"/>
</dbReference>
<evidence type="ECO:0000259" key="3">
    <source>
        <dbReference type="Pfam" id="PF25063"/>
    </source>
</evidence>
<dbReference type="SMART" id="SM00028">
    <property type="entry name" value="TPR"/>
    <property type="match status" value="8"/>
</dbReference>
<keyword evidence="5" id="KW-1185">Reference proteome</keyword>
<evidence type="ECO:0000256" key="2">
    <source>
        <dbReference type="PROSITE-ProRule" id="PRU00339"/>
    </source>
</evidence>
<keyword evidence="2" id="KW-0802">TPR repeat</keyword>
<organism evidence="4 5">
    <name type="scientific">Trichomonas vaginalis (strain ATCC PRA-98 / G3)</name>
    <dbReference type="NCBI Taxonomy" id="412133"/>
    <lineage>
        <taxon>Eukaryota</taxon>
        <taxon>Metamonada</taxon>
        <taxon>Parabasalia</taxon>
        <taxon>Trichomonadida</taxon>
        <taxon>Trichomonadidae</taxon>
        <taxon>Trichomonas</taxon>
    </lineage>
</organism>
<dbReference type="InterPro" id="IPR056834">
    <property type="entry name" value="ARM_TT21_C"/>
</dbReference>
<dbReference type="SUPFAM" id="SSF48452">
    <property type="entry name" value="TPR-like"/>
    <property type="match status" value="4"/>
</dbReference>
<protein>
    <submittedName>
        <fullName evidence="4">TPR Domain containing protein</fullName>
    </submittedName>
</protein>
<proteinExistence type="inferred from homology"/>
<dbReference type="InterPro" id="IPR011990">
    <property type="entry name" value="TPR-like_helical_dom_sf"/>
</dbReference>
<dbReference type="KEGG" id="tva:4763126"/>
<dbReference type="VEuPathDB" id="TrichDB:TVAG_020060"/>
<dbReference type="PROSITE" id="PS50005">
    <property type="entry name" value="TPR"/>
    <property type="match status" value="1"/>
</dbReference>
<name>A2EPZ5_TRIV3</name>
<accession>A2EPZ5</accession>